<reference evidence="1" key="1">
    <citation type="submission" date="2022-12" db="EMBL/GenBank/DDBJ databases">
        <title>Genome Sequence of Lasiodiplodia mahajangana.</title>
        <authorList>
            <person name="Buettner E."/>
        </authorList>
    </citation>
    <scope>NUCLEOTIDE SEQUENCE</scope>
    <source>
        <strain evidence="1">VT137</strain>
    </source>
</reference>
<accession>A0ACC2JPR1</accession>
<keyword evidence="2" id="KW-1185">Reference proteome</keyword>
<proteinExistence type="predicted"/>
<protein>
    <submittedName>
        <fullName evidence="1">Uncharacterized protein</fullName>
    </submittedName>
</protein>
<dbReference type="Proteomes" id="UP001153332">
    <property type="component" value="Unassembled WGS sequence"/>
</dbReference>
<gene>
    <name evidence="1" type="ORF">O1611_g4161</name>
</gene>
<organism evidence="1 2">
    <name type="scientific">Lasiodiplodia mahajangana</name>
    <dbReference type="NCBI Taxonomy" id="1108764"/>
    <lineage>
        <taxon>Eukaryota</taxon>
        <taxon>Fungi</taxon>
        <taxon>Dikarya</taxon>
        <taxon>Ascomycota</taxon>
        <taxon>Pezizomycotina</taxon>
        <taxon>Dothideomycetes</taxon>
        <taxon>Dothideomycetes incertae sedis</taxon>
        <taxon>Botryosphaeriales</taxon>
        <taxon>Botryosphaeriaceae</taxon>
        <taxon>Lasiodiplodia</taxon>
    </lineage>
</organism>
<sequence length="141" mass="15961">MPPQRQSRATTLAGTTRSRKTLKELKGDDDIPSRAPAGRINMDLTQLNIAHQRFEGKREQAPPVIAPPTISYAEYLPNPDVSEQQEESKFTFGKAQGAAKDTIKEQIADYIINRTTSEASQFIVRLTDKWTATYYPHRNNR</sequence>
<name>A0ACC2JPR1_9PEZI</name>
<comment type="caution">
    <text evidence="1">The sequence shown here is derived from an EMBL/GenBank/DDBJ whole genome shotgun (WGS) entry which is preliminary data.</text>
</comment>
<dbReference type="EMBL" id="JAPUUL010000752">
    <property type="protein sequence ID" value="KAJ8129470.1"/>
    <property type="molecule type" value="Genomic_DNA"/>
</dbReference>
<evidence type="ECO:0000313" key="2">
    <source>
        <dbReference type="Proteomes" id="UP001153332"/>
    </source>
</evidence>
<evidence type="ECO:0000313" key="1">
    <source>
        <dbReference type="EMBL" id="KAJ8129470.1"/>
    </source>
</evidence>